<evidence type="ECO:0000256" key="3">
    <source>
        <dbReference type="PROSITE-ProRule" id="PRU00023"/>
    </source>
</evidence>
<dbReference type="PANTHER" id="PTHR24171">
    <property type="entry name" value="ANKYRIN REPEAT DOMAIN-CONTAINING PROTEIN 39-RELATED"/>
    <property type="match status" value="1"/>
</dbReference>
<evidence type="ECO:0000256" key="2">
    <source>
        <dbReference type="ARBA" id="ARBA00023043"/>
    </source>
</evidence>
<dbReference type="InterPro" id="IPR002110">
    <property type="entry name" value="Ankyrin_rpt"/>
</dbReference>
<comment type="caution">
    <text evidence="5">The sequence shown here is derived from an EMBL/GenBank/DDBJ whole genome shotgun (WGS) entry which is preliminary data.</text>
</comment>
<dbReference type="Pfam" id="PF12796">
    <property type="entry name" value="Ank_2"/>
    <property type="match status" value="1"/>
</dbReference>
<keyword evidence="2 3" id="KW-0040">ANK repeat</keyword>
<gene>
    <name evidence="5" type="ORF">CPY51_06380</name>
</gene>
<keyword evidence="6" id="KW-1185">Reference proteome</keyword>
<feature type="repeat" description="ANK" evidence="3">
    <location>
        <begin position="85"/>
        <end position="117"/>
    </location>
</feature>
<feature type="chain" id="PRO_5015974219" evidence="4">
    <location>
        <begin position="19"/>
        <end position="197"/>
    </location>
</feature>
<dbReference type="EMBL" id="PCDP01000019">
    <property type="protein sequence ID" value="PZM15594.1"/>
    <property type="molecule type" value="Genomic_DNA"/>
</dbReference>
<dbReference type="SMART" id="SM00248">
    <property type="entry name" value="ANK"/>
    <property type="match status" value="4"/>
</dbReference>
<dbReference type="InterPro" id="IPR036770">
    <property type="entry name" value="Ankyrin_rpt-contain_sf"/>
</dbReference>
<evidence type="ECO:0000313" key="6">
    <source>
        <dbReference type="Proteomes" id="UP000248925"/>
    </source>
</evidence>
<reference evidence="5 6" key="1">
    <citation type="journal article" date="2018" name="Sci. Rep.">
        <title>Rhizobium tumorigenes sp. nov., a novel plant tumorigenic bacterium isolated from cane gall tumors on thornless blackberry.</title>
        <authorList>
            <person name="Kuzmanovi N."/>
            <person name="Smalla K."/>
            <person name="Gronow S."/>
            <person name="PuBawska J."/>
        </authorList>
    </citation>
    <scope>NUCLEOTIDE SEQUENCE [LARGE SCALE GENOMIC DNA]</scope>
    <source>
        <strain evidence="5 6">CCBAU 85046</strain>
    </source>
</reference>
<dbReference type="PRINTS" id="PR01415">
    <property type="entry name" value="ANKYRIN"/>
</dbReference>
<feature type="repeat" description="ANK" evidence="3">
    <location>
        <begin position="119"/>
        <end position="145"/>
    </location>
</feature>
<evidence type="ECO:0000256" key="4">
    <source>
        <dbReference type="SAM" id="SignalP"/>
    </source>
</evidence>
<dbReference type="Pfam" id="PF00023">
    <property type="entry name" value="Ank"/>
    <property type="match status" value="1"/>
</dbReference>
<keyword evidence="4" id="KW-0732">Signal</keyword>
<accession>A0A2W4DGL2</accession>
<dbReference type="PANTHER" id="PTHR24171:SF9">
    <property type="entry name" value="ANKYRIN REPEAT DOMAIN-CONTAINING PROTEIN 39"/>
    <property type="match status" value="1"/>
</dbReference>
<dbReference type="SUPFAM" id="SSF48403">
    <property type="entry name" value="Ankyrin repeat"/>
    <property type="match status" value="1"/>
</dbReference>
<dbReference type="OrthoDB" id="7837736at2"/>
<evidence type="ECO:0000256" key="1">
    <source>
        <dbReference type="ARBA" id="ARBA00022737"/>
    </source>
</evidence>
<feature type="signal peptide" evidence="4">
    <location>
        <begin position="1"/>
        <end position="18"/>
    </location>
</feature>
<feature type="repeat" description="ANK" evidence="3">
    <location>
        <begin position="52"/>
        <end position="84"/>
    </location>
</feature>
<dbReference type="PROSITE" id="PS50297">
    <property type="entry name" value="ANK_REP_REGION"/>
    <property type="match status" value="3"/>
</dbReference>
<dbReference type="Gene3D" id="1.25.40.20">
    <property type="entry name" value="Ankyrin repeat-containing domain"/>
    <property type="match status" value="1"/>
</dbReference>
<dbReference type="Proteomes" id="UP000248925">
    <property type="component" value="Unassembled WGS sequence"/>
</dbReference>
<proteinExistence type="predicted"/>
<dbReference type="AlphaFoldDB" id="A0A2W4DGL2"/>
<protein>
    <submittedName>
        <fullName evidence="5">Uncharacterized protein</fullName>
    </submittedName>
</protein>
<name>A0A2W4DGL2_9HYPH</name>
<sequence length="197" mass="20494">MRWFLMLLVAGSAVGSMAASGQSLFDAIATGDTQAVERALGSGANVDSRGPDQATPLINATLSNQPSTVELLLSKGADVTARNSGGFTPLHAAAYVGSATIARQLLAKGAPLEDAANKAGVTPLMVAGETNHADVAELLIARGADPGHPEIHGYLPITRALWKGNKDIVHLYKQHGVTCPPVNILGSEEWYQKCVSD</sequence>
<evidence type="ECO:0000313" key="5">
    <source>
        <dbReference type="EMBL" id="PZM15594.1"/>
    </source>
</evidence>
<keyword evidence="1" id="KW-0677">Repeat</keyword>
<dbReference type="PROSITE" id="PS50088">
    <property type="entry name" value="ANK_REPEAT"/>
    <property type="match status" value="3"/>
</dbReference>
<organism evidence="5 6">
    <name type="scientific">Rhizobium tubonense</name>
    <dbReference type="NCBI Taxonomy" id="484088"/>
    <lineage>
        <taxon>Bacteria</taxon>
        <taxon>Pseudomonadati</taxon>
        <taxon>Pseudomonadota</taxon>
        <taxon>Alphaproteobacteria</taxon>
        <taxon>Hyphomicrobiales</taxon>
        <taxon>Rhizobiaceae</taxon>
        <taxon>Rhizobium/Agrobacterium group</taxon>
        <taxon>Rhizobium</taxon>
    </lineage>
</organism>